<feature type="compositionally biased region" description="Basic residues" evidence="1">
    <location>
        <begin position="115"/>
        <end position="124"/>
    </location>
</feature>
<protein>
    <submittedName>
        <fullName evidence="3">DNA primase</fullName>
    </submittedName>
</protein>
<organism evidence="3 4">
    <name type="scientific">Streptomyces phage Success</name>
    <dbReference type="NCBI Taxonomy" id="2999013"/>
    <lineage>
        <taxon>Viruses</taxon>
        <taxon>Duplodnaviria</taxon>
        <taxon>Heunggongvirae</taxon>
        <taxon>Uroviricota</taxon>
        <taxon>Caudoviricetes</taxon>
        <taxon>Successvirus</taxon>
        <taxon>Successvirus success</taxon>
    </lineage>
</organism>
<keyword evidence="4" id="KW-1185">Reference proteome</keyword>
<dbReference type="RefSeq" id="YP_010755562.1">
    <property type="nucleotide sequence ID" value="NC_073472.1"/>
</dbReference>
<dbReference type="InterPro" id="IPR002694">
    <property type="entry name" value="Znf_CHC2"/>
</dbReference>
<evidence type="ECO:0000259" key="2">
    <source>
        <dbReference type="SMART" id="SM00400"/>
    </source>
</evidence>
<reference evidence="3" key="1">
    <citation type="submission" date="2022-10" db="EMBL/GenBank/DDBJ databases">
        <authorList>
            <person name="Roth M.A."/>
            <person name="Wohlstadter N.E."/>
            <person name="Arguedas X."/>
            <person name="Leighton H.R."/>
            <person name="Msuya J.A."/>
            <person name="Pravda N."/>
            <person name="Shaffer C.D."/>
            <person name="Weston-Hafer K.A."/>
            <person name="Russell D.A."/>
            <person name="Jacobs-Sera D."/>
            <person name="Hatfull G.F."/>
        </authorList>
    </citation>
    <scope>NUCLEOTIDE SEQUENCE</scope>
</reference>
<proteinExistence type="predicted"/>
<dbReference type="KEGG" id="vg:80020221"/>
<dbReference type="GeneID" id="80020221"/>
<dbReference type="Pfam" id="PF01807">
    <property type="entry name" value="Zn_ribbon_DnaG"/>
    <property type="match status" value="1"/>
</dbReference>
<dbReference type="GO" id="GO:0008270">
    <property type="term" value="F:zinc ion binding"/>
    <property type="evidence" value="ECO:0007669"/>
    <property type="project" value="InterPro"/>
</dbReference>
<dbReference type="SMART" id="SM00400">
    <property type="entry name" value="ZnF_CHCC"/>
    <property type="match status" value="1"/>
</dbReference>
<evidence type="ECO:0000313" key="3">
    <source>
        <dbReference type="EMBL" id="WAB08817.1"/>
    </source>
</evidence>
<evidence type="ECO:0000256" key="1">
    <source>
        <dbReference type="SAM" id="MobiDB-lite"/>
    </source>
</evidence>
<evidence type="ECO:0000313" key="4">
    <source>
        <dbReference type="Proteomes" id="UP001163413"/>
    </source>
</evidence>
<gene>
    <name evidence="3" type="primary">30</name>
    <name evidence="3" type="ORF">SEA_SUCCESS_30</name>
</gene>
<accession>A0A9E8M5W8</accession>
<sequence length="132" mass="14479">MSDSSSKPPIARVLAHFYGLELKASRGRVKIACPLPSHPDSNPSASVDLDKDRWNCFACNLSEDSYAVIMREEKLGFTEAKEFARTEFGGDSEEVPRDIPGEPGRGVRSGSGPRGGRRQVRPGPRRFGSTWS</sequence>
<dbReference type="Proteomes" id="UP001163413">
    <property type="component" value="Segment"/>
</dbReference>
<dbReference type="SUPFAM" id="SSF57783">
    <property type="entry name" value="Zinc beta-ribbon"/>
    <property type="match status" value="1"/>
</dbReference>
<dbReference type="InterPro" id="IPR036977">
    <property type="entry name" value="DNA_primase_Znf_CHC2"/>
</dbReference>
<feature type="domain" description="Zinc finger CHC2-type" evidence="2">
    <location>
        <begin position="36"/>
        <end position="85"/>
    </location>
</feature>
<dbReference type="EMBL" id="OP751148">
    <property type="protein sequence ID" value="WAB08817.1"/>
    <property type="molecule type" value="Genomic_DNA"/>
</dbReference>
<dbReference type="GO" id="GO:0003899">
    <property type="term" value="F:DNA-directed RNA polymerase activity"/>
    <property type="evidence" value="ECO:0007669"/>
    <property type="project" value="InterPro"/>
</dbReference>
<name>A0A9E8M5W8_9CAUD</name>
<dbReference type="Gene3D" id="3.90.580.10">
    <property type="entry name" value="Zinc finger, CHC2-type domain"/>
    <property type="match status" value="1"/>
</dbReference>
<dbReference type="GO" id="GO:0003677">
    <property type="term" value="F:DNA binding"/>
    <property type="evidence" value="ECO:0007669"/>
    <property type="project" value="InterPro"/>
</dbReference>
<feature type="compositionally biased region" description="Gly residues" evidence="1">
    <location>
        <begin position="103"/>
        <end position="114"/>
    </location>
</feature>
<dbReference type="GO" id="GO:0006260">
    <property type="term" value="P:DNA replication"/>
    <property type="evidence" value="ECO:0007669"/>
    <property type="project" value="InterPro"/>
</dbReference>
<feature type="region of interest" description="Disordered" evidence="1">
    <location>
        <begin position="86"/>
        <end position="132"/>
    </location>
</feature>